<dbReference type="Proteomes" id="UP000231550">
    <property type="component" value="Unassembled WGS sequence"/>
</dbReference>
<reference evidence="2 3" key="1">
    <citation type="submission" date="2017-09" db="EMBL/GenBank/DDBJ databases">
        <title>Depth-based differentiation of microbial function through sediment-hosted aquifers and enrichment of novel symbionts in the deep terrestrial subsurface.</title>
        <authorList>
            <person name="Probst A.J."/>
            <person name="Ladd B."/>
            <person name="Jarett J.K."/>
            <person name="Geller-Mcgrath D.E."/>
            <person name="Sieber C.M."/>
            <person name="Emerson J.B."/>
            <person name="Anantharaman K."/>
            <person name="Thomas B.C."/>
            <person name="Malmstrom R."/>
            <person name="Stieglmeier M."/>
            <person name="Klingl A."/>
            <person name="Woyke T."/>
            <person name="Ryan C.M."/>
            <person name="Banfield J.F."/>
        </authorList>
    </citation>
    <scope>NUCLEOTIDE SEQUENCE [LARGE SCALE GENOMIC DNA]</scope>
    <source>
        <strain evidence="2">CG11_big_fil_rev_8_21_14_0_20_44_10</strain>
    </source>
</reference>
<dbReference type="Gene3D" id="3.40.50.620">
    <property type="entry name" value="HUPs"/>
    <property type="match status" value="1"/>
</dbReference>
<dbReference type="CDD" id="cd06259">
    <property type="entry name" value="YdcF-like"/>
    <property type="match status" value="1"/>
</dbReference>
<organism evidence="2 3">
    <name type="scientific">Candidatus Portnoybacteria bacterium CG11_big_fil_rev_8_21_14_0_20_44_10</name>
    <dbReference type="NCBI Taxonomy" id="1974818"/>
    <lineage>
        <taxon>Bacteria</taxon>
        <taxon>Candidatus Portnoyibacteriota</taxon>
    </lineage>
</organism>
<protein>
    <recommendedName>
        <fullName evidence="1">DUF218 domain-containing protein</fullName>
    </recommendedName>
</protein>
<proteinExistence type="predicted"/>
<evidence type="ECO:0000259" key="1">
    <source>
        <dbReference type="Pfam" id="PF02698"/>
    </source>
</evidence>
<sequence>MEPVNKLDEAATPKRLLAGLNCWKTGQYDLIVTTGGVYMPPNIQTIPAARLMADWLTARSVPLEKILLADDSLDTFTDISSTLRVCADNGIIAPKFTVVTQWQHAIRFKITFWLAHGIQIKTKLLRYQLPWVYWLKEFGFIAYHLIDRHGNLFLARYNRKKRSQI</sequence>
<feature type="domain" description="DUF218" evidence="1">
    <location>
        <begin position="12"/>
        <end position="115"/>
    </location>
</feature>
<dbReference type="Pfam" id="PF02698">
    <property type="entry name" value="DUF218"/>
    <property type="match status" value="1"/>
</dbReference>
<comment type="caution">
    <text evidence="2">The sequence shown here is derived from an EMBL/GenBank/DDBJ whole genome shotgun (WGS) entry which is preliminary data.</text>
</comment>
<evidence type="ECO:0000313" key="3">
    <source>
        <dbReference type="Proteomes" id="UP000231550"/>
    </source>
</evidence>
<accession>A0A2H0KPG3</accession>
<dbReference type="EMBL" id="PCVN01000111">
    <property type="protein sequence ID" value="PIQ74058.1"/>
    <property type="molecule type" value="Genomic_DNA"/>
</dbReference>
<dbReference type="AlphaFoldDB" id="A0A2H0KPG3"/>
<name>A0A2H0KPG3_9BACT</name>
<gene>
    <name evidence="2" type="ORF">COV85_04130</name>
</gene>
<dbReference type="InterPro" id="IPR014729">
    <property type="entry name" value="Rossmann-like_a/b/a_fold"/>
</dbReference>
<dbReference type="InterPro" id="IPR003848">
    <property type="entry name" value="DUF218"/>
</dbReference>
<evidence type="ECO:0000313" key="2">
    <source>
        <dbReference type="EMBL" id="PIQ74058.1"/>
    </source>
</evidence>